<protein>
    <recommendedName>
        <fullName evidence="2">Uridine phosphorylase</fullName>
        <ecNumber evidence="1">2.4.2.3</ecNumber>
    </recommendedName>
</protein>
<dbReference type="Pfam" id="PF01048">
    <property type="entry name" value="PNP_UDP_1"/>
    <property type="match status" value="1"/>
</dbReference>
<evidence type="ECO:0000256" key="2">
    <source>
        <dbReference type="ARBA" id="ARBA00021980"/>
    </source>
</evidence>
<dbReference type="EMBL" id="JAJEKE010000001">
    <property type="protein sequence ID" value="MCQ1528397.1"/>
    <property type="molecule type" value="Genomic_DNA"/>
</dbReference>
<dbReference type="InterPro" id="IPR000845">
    <property type="entry name" value="Nucleoside_phosphorylase_d"/>
</dbReference>
<comment type="caution">
    <text evidence="5">The sequence shown here is derived from an EMBL/GenBank/DDBJ whole genome shotgun (WGS) entry which is preliminary data.</text>
</comment>
<dbReference type="RefSeq" id="WP_255225877.1">
    <property type="nucleotide sequence ID" value="NZ_JAJEKE010000001.1"/>
</dbReference>
<name>A0ABT1NAY0_9FIRM</name>
<proteinExistence type="predicted"/>
<dbReference type="InterPro" id="IPR035994">
    <property type="entry name" value="Nucleoside_phosphorylase_sf"/>
</dbReference>
<dbReference type="SUPFAM" id="SSF53167">
    <property type="entry name" value="Purine and uridine phosphorylases"/>
    <property type="match status" value="1"/>
</dbReference>
<keyword evidence="6" id="KW-1185">Reference proteome</keyword>
<evidence type="ECO:0000256" key="1">
    <source>
        <dbReference type="ARBA" id="ARBA00011888"/>
    </source>
</evidence>
<sequence length="256" mass="27739">MYEDVKNEIMIEKHFGCSIGDISRNVIISPVWPLSGFMGKADTIIKEFKGWYKGVTLSYHGKPVTVIQSGIGAPMTGDCVIALGYSGCENIFFSGSAGAINNKLNFGDILICSSAVIGEGFSRYHSQDIEKDRFGQIISGSEGLAQVLFQQSVPIAHSLGVAVHQGKIFTTDSILGENKKSFGYMIQKGCDAVEMEVSSVFTAAKAIKRNAAALITISDLPLKRRSLFEGTEEEDEKCYKNTAYALPEILLEAASI</sequence>
<evidence type="ECO:0000256" key="3">
    <source>
        <dbReference type="ARBA" id="ARBA00048447"/>
    </source>
</evidence>
<organism evidence="5 6">
    <name type="scientific">Lutispora saccharofermentans</name>
    <dbReference type="NCBI Taxonomy" id="3024236"/>
    <lineage>
        <taxon>Bacteria</taxon>
        <taxon>Bacillati</taxon>
        <taxon>Bacillota</taxon>
        <taxon>Clostridia</taxon>
        <taxon>Lutisporales</taxon>
        <taxon>Lutisporaceae</taxon>
        <taxon>Lutispora</taxon>
    </lineage>
</organism>
<comment type="catalytic activity">
    <reaction evidence="3">
        <text>uridine + phosphate = alpha-D-ribose 1-phosphate + uracil</text>
        <dbReference type="Rhea" id="RHEA:24388"/>
        <dbReference type="ChEBI" id="CHEBI:16704"/>
        <dbReference type="ChEBI" id="CHEBI:17568"/>
        <dbReference type="ChEBI" id="CHEBI:43474"/>
        <dbReference type="ChEBI" id="CHEBI:57720"/>
        <dbReference type="EC" id="2.4.2.3"/>
    </reaction>
</comment>
<dbReference type="PANTHER" id="PTHR43691">
    <property type="entry name" value="URIDINE PHOSPHORYLASE"/>
    <property type="match status" value="1"/>
</dbReference>
<evidence type="ECO:0000259" key="4">
    <source>
        <dbReference type="Pfam" id="PF01048"/>
    </source>
</evidence>
<feature type="domain" description="Nucleoside phosphorylase" evidence="4">
    <location>
        <begin position="53"/>
        <end position="237"/>
    </location>
</feature>
<reference evidence="5 6" key="1">
    <citation type="submission" date="2021-10" db="EMBL/GenBank/DDBJ databases">
        <title>Lutispora strain m25 sp. nov., a thermophilic, non-spore-forming bacterium isolated from a lab-scale methanogenic bioreactor digesting anaerobic sludge.</title>
        <authorList>
            <person name="El Houari A."/>
            <person name="Mcdonald J."/>
        </authorList>
    </citation>
    <scope>NUCLEOTIDE SEQUENCE [LARGE SCALE GENOMIC DNA]</scope>
    <source>
        <strain evidence="6">m25</strain>
    </source>
</reference>
<dbReference type="Proteomes" id="UP001651880">
    <property type="component" value="Unassembled WGS sequence"/>
</dbReference>
<dbReference type="Gene3D" id="3.40.50.1580">
    <property type="entry name" value="Nucleoside phosphorylase domain"/>
    <property type="match status" value="1"/>
</dbReference>
<gene>
    <name evidence="5" type="ORF">LJD61_02385</name>
</gene>
<accession>A0ABT1NAY0</accession>
<evidence type="ECO:0000313" key="5">
    <source>
        <dbReference type="EMBL" id="MCQ1528397.1"/>
    </source>
</evidence>
<evidence type="ECO:0000313" key="6">
    <source>
        <dbReference type="Proteomes" id="UP001651880"/>
    </source>
</evidence>
<dbReference type="PANTHER" id="PTHR43691:SF11">
    <property type="entry name" value="FI09636P-RELATED"/>
    <property type="match status" value="1"/>
</dbReference>
<dbReference type="EC" id="2.4.2.3" evidence="1"/>